<accession>A0AAE3H214</accession>
<evidence type="ECO:0000256" key="1">
    <source>
        <dbReference type="SAM" id="SignalP"/>
    </source>
</evidence>
<dbReference type="EMBL" id="RJUF01000033">
    <property type="protein sequence ID" value="MCP9763609.1"/>
    <property type="molecule type" value="Genomic_DNA"/>
</dbReference>
<organism evidence="2 3">
    <name type="scientific">Lacihabitans soyangensis</name>
    <dbReference type="NCBI Taxonomy" id="869394"/>
    <lineage>
        <taxon>Bacteria</taxon>
        <taxon>Pseudomonadati</taxon>
        <taxon>Bacteroidota</taxon>
        <taxon>Cytophagia</taxon>
        <taxon>Cytophagales</taxon>
        <taxon>Leadbetterellaceae</taxon>
        <taxon>Lacihabitans</taxon>
    </lineage>
</organism>
<protein>
    <submittedName>
        <fullName evidence="2">DUF3078 domain-containing protein</fullName>
    </submittedName>
</protein>
<feature type="signal peptide" evidence="1">
    <location>
        <begin position="1"/>
        <end position="20"/>
    </location>
</feature>
<gene>
    <name evidence="2" type="ORF">EGI31_11635</name>
</gene>
<keyword evidence="1" id="KW-0732">Signal</keyword>
<dbReference type="Pfam" id="PF11276">
    <property type="entry name" value="DUF3078"/>
    <property type="match status" value="1"/>
</dbReference>
<keyword evidence="3" id="KW-1185">Reference proteome</keyword>
<dbReference type="AlphaFoldDB" id="A0AAE3H214"/>
<name>A0AAE3H214_9BACT</name>
<evidence type="ECO:0000313" key="3">
    <source>
        <dbReference type="Proteomes" id="UP001204144"/>
    </source>
</evidence>
<comment type="caution">
    <text evidence="2">The sequence shown here is derived from an EMBL/GenBank/DDBJ whole genome shotgun (WGS) entry which is preliminary data.</text>
</comment>
<feature type="chain" id="PRO_5042180293" evidence="1">
    <location>
        <begin position="21"/>
        <end position="326"/>
    </location>
</feature>
<dbReference type="RefSeq" id="WP_255037386.1">
    <property type="nucleotide sequence ID" value="NZ_RJUF01000033.1"/>
</dbReference>
<sequence length="326" mass="36333">MKKFTLLTFSFLLASTILWAQKPEKPLLKNMEDSLKYGWWTKGTQLGANFSGSAFSQSWQGGGVNNIGLGAVFNNKAVFTKAKGAFTSDLQLQLGFLNNLPKVNGVTQREFRKNIDRLFYDAKYARKISDRLNWFAGVNLLSQFITGYDYANTKRPVISSLFAPAFLSEGIGLEYKASPYLMLSFGGATLRQTFVMNDEVFENTKKAGTTKDGKPTFYSYGVEQGKKMLFEAGFQGVAAYDRNISKNLNIKARWQSFYAYAPISKAVDHNVNVILTAKLNKYINLNMGLIGIFDRDQISKADVDGGKFNSTWQTNGGLNLGFGIQL</sequence>
<evidence type="ECO:0000313" key="2">
    <source>
        <dbReference type="EMBL" id="MCP9763609.1"/>
    </source>
</evidence>
<reference evidence="2 3" key="1">
    <citation type="submission" date="2018-11" db="EMBL/GenBank/DDBJ databases">
        <title>Novel bacteria species description.</title>
        <authorList>
            <person name="Han J.-H."/>
        </authorList>
    </citation>
    <scope>NUCLEOTIDE SEQUENCE [LARGE SCALE GENOMIC DNA]</scope>
    <source>
        <strain evidence="2 3">KCTC23259</strain>
    </source>
</reference>
<dbReference type="InterPro" id="IPR021428">
    <property type="entry name" value="DUF3078"/>
</dbReference>
<proteinExistence type="predicted"/>
<dbReference type="Proteomes" id="UP001204144">
    <property type="component" value="Unassembled WGS sequence"/>
</dbReference>